<protein>
    <submittedName>
        <fullName evidence="1">Uncharacterized protein</fullName>
    </submittedName>
</protein>
<accession>I2Q5E3</accession>
<dbReference type="EMBL" id="JH600068">
    <property type="protein sequence ID" value="EIG54999.1"/>
    <property type="molecule type" value="Genomic_DNA"/>
</dbReference>
<organism evidence="1">
    <name type="scientific">Desulfovibrio sp. U5L</name>
    <dbReference type="NCBI Taxonomy" id="596152"/>
    <lineage>
        <taxon>Bacteria</taxon>
        <taxon>Pseudomonadati</taxon>
        <taxon>Thermodesulfobacteriota</taxon>
        <taxon>Desulfovibrionia</taxon>
        <taxon>Desulfovibrionales</taxon>
        <taxon>Desulfovibrionaceae</taxon>
        <taxon>Desulfovibrio</taxon>
    </lineage>
</organism>
<evidence type="ECO:0000313" key="1">
    <source>
        <dbReference type="EMBL" id="EIG54999.1"/>
    </source>
</evidence>
<reference evidence="1" key="1">
    <citation type="submission" date="2011-11" db="EMBL/GenBank/DDBJ databases">
        <title>Improved High-Quality Draft sequence of Desulfovibrio sp. U5L.</title>
        <authorList>
            <consortium name="US DOE Joint Genome Institute"/>
            <person name="Lucas S."/>
            <person name="Han J."/>
            <person name="Lapidus A."/>
            <person name="Cheng J.-F."/>
            <person name="Goodwin L."/>
            <person name="Pitluck S."/>
            <person name="Peters L."/>
            <person name="Ovchinnikova G."/>
            <person name="Held B."/>
            <person name="Detter J.C."/>
            <person name="Han C."/>
            <person name="Tapia R."/>
            <person name="Land M."/>
            <person name="Hauser L."/>
            <person name="Kyrpides N."/>
            <person name="Ivanova N."/>
            <person name="Pagani I."/>
            <person name="Gabster J."/>
            <person name="Walker C."/>
            <person name="Stolyar S."/>
            <person name="Stahl D."/>
            <person name="Arkin A."/>
            <person name="Dehal P."/>
            <person name="Hazen T."/>
            <person name="Woyke T."/>
        </authorList>
    </citation>
    <scope>NUCLEOTIDE SEQUENCE [LARGE SCALE GENOMIC DNA]</scope>
    <source>
        <strain evidence="1">U5L</strain>
    </source>
</reference>
<gene>
    <name evidence="1" type="ORF">DesU5LDRAFT_3370</name>
</gene>
<dbReference type="HOGENOM" id="CLU_3060947_0_0_7"/>
<sequence>MTPSAIKIAIFFWLRDKLVSFAMRRPWSTRLSHWEEVLTMRLDALGAEERCGR</sequence>
<dbReference type="AlphaFoldDB" id="I2Q5E3"/>
<dbReference type="STRING" id="596152.DesU5LDRAFT_3370"/>
<name>I2Q5E3_9BACT</name>
<proteinExistence type="predicted"/>